<keyword evidence="5" id="KW-0378">Hydrolase</keyword>
<dbReference type="GO" id="GO:0009165">
    <property type="term" value="P:nucleotide biosynthetic process"/>
    <property type="evidence" value="ECO:0007669"/>
    <property type="project" value="UniProtKB-KW"/>
</dbReference>
<dbReference type="GO" id="GO:0005737">
    <property type="term" value="C:cytoplasm"/>
    <property type="evidence" value="ECO:0007669"/>
    <property type="project" value="TreeGrafter"/>
</dbReference>
<dbReference type="Pfam" id="PF00383">
    <property type="entry name" value="dCMP_cyt_deam_1"/>
    <property type="match status" value="1"/>
</dbReference>
<dbReference type="EC" id="3.5.4.12" evidence="7"/>
<dbReference type="KEGG" id="mis:MICPUN_112737"/>
<keyword evidence="12" id="KW-1185">Reference proteome</keyword>
<comment type="cofactor">
    <cofactor evidence="1">
        <name>Zn(2+)</name>
        <dbReference type="ChEBI" id="CHEBI:29105"/>
    </cofactor>
</comment>
<feature type="region of interest" description="Disordered" evidence="9">
    <location>
        <begin position="288"/>
        <end position="414"/>
    </location>
</feature>
<evidence type="ECO:0000256" key="1">
    <source>
        <dbReference type="ARBA" id="ARBA00001947"/>
    </source>
</evidence>
<feature type="compositionally biased region" description="Polar residues" evidence="9">
    <location>
        <begin position="396"/>
        <end position="405"/>
    </location>
</feature>
<dbReference type="Proteomes" id="UP000002009">
    <property type="component" value="Chromosome 10"/>
</dbReference>
<dbReference type="InParanoid" id="C1FHP1"/>
<feature type="compositionally biased region" description="Acidic residues" evidence="9">
    <location>
        <begin position="318"/>
        <end position="327"/>
    </location>
</feature>
<evidence type="ECO:0000259" key="10">
    <source>
        <dbReference type="PROSITE" id="PS51747"/>
    </source>
</evidence>
<dbReference type="OrthoDB" id="6710946at2759"/>
<dbReference type="PANTHER" id="PTHR11086">
    <property type="entry name" value="DEOXYCYTIDYLATE DEAMINASE-RELATED"/>
    <property type="match status" value="1"/>
</dbReference>
<feature type="region of interest" description="Disordered" evidence="9">
    <location>
        <begin position="29"/>
        <end position="83"/>
    </location>
</feature>
<keyword evidence="6" id="KW-0862">Zinc</keyword>
<accession>C1FHP1</accession>
<evidence type="ECO:0000256" key="8">
    <source>
        <dbReference type="ARBA" id="ARBA00041763"/>
    </source>
</evidence>
<dbReference type="eggNOG" id="KOG3127">
    <property type="taxonomic scope" value="Eukaryota"/>
</dbReference>
<dbReference type="PROSITE" id="PS00903">
    <property type="entry name" value="CYT_DCMP_DEAMINASES_1"/>
    <property type="match status" value="1"/>
</dbReference>
<keyword evidence="4" id="KW-0545">Nucleotide biosynthesis</keyword>
<evidence type="ECO:0000256" key="3">
    <source>
        <dbReference type="ARBA" id="ARBA00022723"/>
    </source>
</evidence>
<comment type="similarity">
    <text evidence="2">Belongs to the cytidine and deoxycytidylate deaminase family.</text>
</comment>
<evidence type="ECO:0000256" key="7">
    <source>
        <dbReference type="ARBA" id="ARBA00038938"/>
    </source>
</evidence>
<protein>
    <recommendedName>
        <fullName evidence="8">dCMP deaminase</fullName>
        <ecNumber evidence="7">3.5.4.12</ecNumber>
    </recommendedName>
    <alternativeName>
        <fullName evidence="8">dCMP deaminase</fullName>
    </alternativeName>
</protein>
<proteinExistence type="inferred from homology"/>
<dbReference type="GeneID" id="8246874"/>
<name>C1FHP1_MICCC</name>
<feature type="compositionally biased region" description="Low complexity" evidence="9">
    <location>
        <begin position="120"/>
        <end position="129"/>
    </location>
</feature>
<dbReference type="SUPFAM" id="SSF53927">
    <property type="entry name" value="Cytidine deaminase-like"/>
    <property type="match status" value="1"/>
</dbReference>
<dbReference type="FunFam" id="3.40.140.10:FF:000021">
    <property type="entry name" value="Deoxycytidylate deaminase"/>
    <property type="match status" value="1"/>
</dbReference>
<dbReference type="PANTHER" id="PTHR11086:SF18">
    <property type="entry name" value="DEOXYCYTIDYLATE DEAMINASE"/>
    <property type="match status" value="1"/>
</dbReference>
<feature type="compositionally biased region" description="Basic and acidic residues" evidence="9">
    <location>
        <begin position="373"/>
        <end position="388"/>
    </location>
</feature>
<evidence type="ECO:0000256" key="4">
    <source>
        <dbReference type="ARBA" id="ARBA00022727"/>
    </source>
</evidence>
<evidence type="ECO:0000256" key="5">
    <source>
        <dbReference type="ARBA" id="ARBA00022801"/>
    </source>
</evidence>
<dbReference type="InterPro" id="IPR015517">
    <property type="entry name" value="dCMP_deaminase-rel"/>
</dbReference>
<feature type="compositionally biased region" description="Low complexity" evidence="9">
    <location>
        <begin position="35"/>
        <end position="57"/>
    </location>
</feature>
<dbReference type="CDD" id="cd01286">
    <property type="entry name" value="deoxycytidylate_deaminase"/>
    <property type="match status" value="1"/>
</dbReference>
<dbReference type="RefSeq" id="XP_002508596.1">
    <property type="nucleotide sequence ID" value="XM_002508550.1"/>
</dbReference>
<feature type="region of interest" description="Disordered" evidence="9">
    <location>
        <begin position="102"/>
        <end position="145"/>
    </location>
</feature>
<keyword evidence="3" id="KW-0479">Metal-binding</keyword>
<dbReference type="InterPro" id="IPR002125">
    <property type="entry name" value="CMP_dCMP_dom"/>
</dbReference>
<dbReference type="InterPro" id="IPR016193">
    <property type="entry name" value="Cytidine_deaminase-like"/>
</dbReference>
<evidence type="ECO:0000256" key="2">
    <source>
        <dbReference type="ARBA" id="ARBA00006576"/>
    </source>
</evidence>
<sequence>MASIALLSAAFAGAKIQDIVRGVIHDRRARGRGADGATVAGADFPSGDSAADAAPAAPLSPPRPALTKLTRKSIGSPNAAATKQSVEEEVVVCSVCHQGVGTPSSPVTPLNHHRGPPSTPGSNTTTVNSHSGFRGVPAPKPDPYAPKPRDRYLKWDDYFMSVAFLSAQRSKDPNKQVGAVIVGPDRVIMGVGYNGFPRGCSDSDLPWAKKSTNGNPMETKYAYVCHAEMNAIMNKNSQSLHGATVYVTMYPCNECAKLIIQSGIREVVYFEGKLPMARGGERKVVCGDGARSETVGGDDPKMATSNGGNGPTWKDWVDGDLDDEDPDGNGSSYEPPGEVSADGGVGESPDVSLDASSEDLGSPVGIEGSRVFPLRELRFKHTPEKRTPTVDGKSSARPSSESTPTKGGMQNDPTYAAAEKLFELAGVKIRQHTPNAVVDVTYH</sequence>
<evidence type="ECO:0000313" key="11">
    <source>
        <dbReference type="EMBL" id="ACO69854.1"/>
    </source>
</evidence>
<dbReference type="Gene3D" id="3.40.140.10">
    <property type="entry name" value="Cytidine Deaminase, domain 2"/>
    <property type="match status" value="1"/>
</dbReference>
<dbReference type="STRING" id="296587.C1FHP1"/>
<evidence type="ECO:0000313" key="12">
    <source>
        <dbReference type="Proteomes" id="UP000002009"/>
    </source>
</evidence>
<organism evidence="11 12">
    <name type="scientific">Micromonas commoda (strain RCC299 / NOUM17 / CCMP2709)</name>
    <name type="common">Picoplanktonic green alga</name>
    <dbReference type="NCBI Taxonomy" id="296587"/>
    <lineage>
        <taxon>Eukaryota</taxon>
        <taxon>Viridiplantae</taxon>
        <taxon>Chlorophyta</taxon>
        <taxon>Mamiellophyceae</taxon>
        <taxon>Mamiellales</taxon>
        <taxon>Mamiellaceae</taxon>
        <taxon>Micromonas</taxon>
    </lineage>
</organism>
<evidence type="ECO:0000256" key="9">
    <source>
        <dbReference type="SAM" id="MobiDB-lite"/>
    </source>
</evidence>
<evidence type="ECO:0000256" key="6">
    <source>
        <dbReference type="ARBA" id="ARBA00022833"/>
    </source>
</evidence>
<dbReference type="GO" id="GO:0004132">
    <property type="term" value="F:dCMP deaminase activity"/>
    <property type="evidence" value="ECO:0007669"/>
    <property type="project" value="UniProtKB-EC"/>
</dbReference>
<feature type="compositionally biased region" description="Polar residues" evidence="9">
    <location>
        <begin position="73"/>
        <end position="83"/>
    </location>
</feature>
<dbReference type="PROSITE" id="PS51747">
    <property type="entry name" value="CYT_DCMP_DEAMINASES_2"/>
    <property type="match status" value="1"/>
</dbReference>
<dbReference type="InterPro" id="IPR035105">
    <property type="entry name" value="Deoxycytidylate_deaminase_dom"/>
</dbReference>
<feature type="domain" description="CMP/dCMP-type deaminase" evidence="10">
    <location>
        <begin position="154"/>
        <end position="281"/>
    </location>
</feature>
<dbReference type="InterPro" id="IPR016192">
    <property type="entry name" value="APOBEC/CMP_deaminase_Zn-bd"/>
</dbReference>
<gene>
    <name evidence="11" type="ORF">MICPUN_112737</name>
</gene>
<dbReference type="EMBL" id="CP001576">
    <property type="protein sequence ID" value="ACO69854.1"/>
    <property type="molecule type" value="Genomic_DNA"/>
</dbReference>
<dbReference type="GO" id="GO:0008270">
    <property type="term" value="F:zinc ion binding"/>
    <property type="evidence" value="ECO:0007669"/>
    <property type="project" value="InterPro"/>
</dbReference>
<dbReference type="AlphaFoldDB" id="C1FHP1"/>
<reference evidence="11 12" key="1">
    <citation type="journal article" date="2009" name="Science">
        <title>Green evolution and dynamic adaptations revealed by genomes of the marine picoeukaryotes Micromonas.</title>
        <authorList>
            <person name="Worden A.Z."/>
            <person name="Lee J.H."/>
            <person name="Mock T."/>
            <person name="Rouze P."/>
            <person name="Simmons M.P."/>
            <person name="Aerts A.L."/>
            <person name="Allen A.E."/>
            <person name="Cuvelier M.L."/>
            <person name="Derelle E."/>
            <person name="Everett M.V."/>
            <person name="Foulon E."/>
            <person name="Grimwood J."/>
            <person name="Gundlach H."/>
            <person name="Henrissat B."/>
            <person name="Napoli C."/>
            <person name="McDonald S.M."/>
            <person name="Parker M.S."/>
            <person name="Rombauts S."/>
            <person name="Salamov A."/>
            <person name="Von Dassow P."/>
            <person name="Badger J.H."/>
            <person name="Coutinho P.M."/>
            <person name="Demir E."/>
            <person name="Dubchak I."/>
            <person name="Gentemann C."/>
            <person name="Eikrem W."/>
            <person name="Gready J.E."/>
            <person name="John U."/>
            <person name="Lanier W."/>
            <person name="Lindquist E.A."/>
            <person name="Lucas S."/>
            <person name="Mayer K.F."/>
            <person name="Moreau H."/>
            <person name="Not F."/>
            <person name="Otillar R."/>
            <person name="Panaud O."/>
            <person name="Pangilinan J."/>
            <person name="Paulsen I."/>
            <person name="Piegu B."/>
            <person name="Poliakov A."/>
            <person name="Robbens S."/>
            <person name="Schmutz J."/>
            <person name="Toulza E."/>
            <person name="Wyss T."/>
            <person name="Zelensky A."/>
            <person name="Zhou K."/>
            <person name="Armbrust E.V."/>
            <person name="Bhattacharya D."/>
            <person name="Goodenough U.W."/>
            <person name="Van de Peer Y."/>
            <person name="Grigoriev I.V."/>
        </authorList>
    </citation>
    <scope>NUCLEOTIDE SEQUENCE [LARGE SCALE GENOMIC DNA]</scope>
    <source>
        <strain evidence="12">RCC299 / NOUM17</strain>
    </source>
</reference>